<dbReference type="InterPro" id="IPR041295">
    <property type="entry name" value="MapZ_EC1"/>
</dbReference>
<dbReference type="Pfam" id="PF18041">
    <property type="entry name" value="MapZ_EC1"/>
    <property type="match status" value="1"/>
</dbReference>
<evidence type="ECO:0000259" key="3">
    <source>
        <dbReference type="Pfam" id="PF18041"/>
    </source>
</evidence>
<keyword evidence="2" id="KW-0472">Membrane</keyword>
<evidence type="ECO:0000256" key="1">
    <source>
        <dbReference type="SAM" id="MobiDB-lite"/>
    </source>
</evidence>
<dbReference type="InterPro" id="IPR040532">
    <property type="entry name" value="MapZ_C2"/>
</dbReference>
<sequence>MTKENKKCPNCGHEFKKGEEYCPNCDLFVPVNEQNISENTFDPHATKKFKAFNEKDIEKKVEDDFEEPTFKHRNKPVEETVTQNSNSEKVSEPSKESEILKETTETTNNEEVKSTSEISESVEEKEEIIPTEVPQDNLDKEIAEELDNKNEELEAETLPEPVAPEIEASTESNRSTENGNNKKKKARAIVGMSAAVVLIGGGIVFYSAQQKKAEEKATTELVSTAELDLNSLYSTSEHVFLKKDISSKDIDKAKKSLDKLKGKDDYNEMKKEFDQVEEKYNKQTAINDLFKSPIIEGDKLDTKTFVKNEDHISINKIATEKDGFDILYNKAFAEAESQKKLLTEANEALETVIKGDDVVKSATRDQVSSAEKAIKAVKDPEAKKKLQEKLDKVKSYLDKAEKEQAQAAEEEQARLAQQQQQQNNQTTQNNNNGNYKNTDSSQKWGNRKDDYIDYGDAAWGWNPGVQEKVISEVINRGYVVDGGYSLVPKYVENGEGYYDLYATTNSKIFPKSKPEEFPLYVVTINAKTGWFKGNGPN</sequence>
<dbReference type="RefSeq" id="WP_126793425.1">
    <property type="nucleotide sequence ID" value="NZ_JBHSTO010000039.1"/>
</dbReference>
<feature type="compositionally biased region" description="Polar residues" evidence="1">
    <location>
        <begin position="433"/>
        <end position="444"/>
    </location>
</feature>
<dbReference type="OrthoDB" id="2199073at2"/>
<evidence type="ECO:0000313" key="6">
    <source>
        <dbReference type="Proteomes" id="UP000288028"/>
    </source>
</evidence>
<dbReference type="Proteomes" id="UP000288028">
    <property type="component" value="Unassembled WGS sequence"/>
</dbReference>
<comment type="caution">
    <text evidence="5">The sequence shown here is derived from an EMBL/GenBank/DDBJ whole genome shotgun (WGS) entry which is preliminary data.</text>
</comment>
<keyword evidence="2" id="KW-0812">Transmembrane</keyword>
<dbReference type="Pfam" id="PF18708">
    <property type="entry name" value="MapZ_C2"/>
    <property type="match status" value="1"/>
</dbReference>
<organism evidence="5 6">
    <name type="scientific">Vagococcus carniphilus</name>
    <dbReference type="NCBI Taxonomy" id="218144"/>
    <lineage>
        <taxon>Bacteria</taxon>
        <taxon>Bacillati</taxon>
        <taxon>Bacillota</taxon>
        <taxon>Bacilli</taxon>
        <taxon>Lactobacillales</taxon>
        <taxon>Enterococcaceae</taxon>
        <taxon>Vagococcus</taxon>
    </lineage>
</organism>
<feature type="transmembrane region" description="Helical" evidence="2">
    <location>
        <begin position="188"/>
        <end position="208"/>
    </location>
</feature>
<protein>
    <submittedName>
        <fullName evidence="5">Uncharacterized protein</fullName>
    </submittedName>
</protein>
<accession>A0A430B561</accession>
<evidence type="ECO:0000259" key="4">
    <source>
        <dbReference type="Pfam" id="PF18708"/>
    </source>
</evidence>
<feature type="compositionally biased region" description="Polar residues" evidence="1">
    <location>
        <begin position="169"/>
        <end position="179"/>
    </location>
</feature>
<feature type="compositionally biased region" description="Basic and acidic residues" evidence="1">
    <location>
        <begin position="137"/>
        <end position="152"/>
    </location>
</feature>
<dbReference type="AlphaFoldDB" id="A0A430B561"/>
<gene>
    <name evidence="5" type="ORF">CBF28_07115</name>
</gene>
<reference evidence="5 6" key="1">
    <citation type="submission" date="2017-05" db="EMBL/GenBank/DDBJ databases">
        <title>Vagococcus spp. assemblies.</title>
        <authorList>
            <person name="Gulvik C.A."/>
        </authorList>
    </citation>
    <scope>NUCLEOTIDE SEQUENCE [LARGE SCALE GENOMIC DNA]</scope>
    <source>
        <strain evidence="5 6">SS1714</strain>
    </source>
</reference>
<feature type="compositionally biased region" description="Low complexity" evidence="1">
    <location>
        <begin position="414"/>
        <end position="432"/>
    </location>
</feature>
<evidence type="ECO:0000256" key="2">
    <source>
        <dbReference type="SAM" id="Phobius"/>
    </source>
</evidence>
<proteinExistence type="predicted"/>
<feature type="domain" description="MapZ extracellular" evidence="3">
    <location>
        <begin position="208"/>
        <end position="331"/>
    </location>
</feature>
<feature type="region of interest" description="Disordered" evidence="1">
    <location>
        <begin position="63"/>
        <end position="184"/>
    </location>
</feature>
<feature type="compositionally biased region" description="Basic and acidic residues" evidence="1">
    <location>
        <begin position="89"/>
        <end position="114"/>
    </location>
</feature>
<evidence type="ECO:0000313" key="5">
    <source>
        <dbReference type="EMBL" id="RSU15490.1"/>
    </source>
</evidence>
<name>A0A430B561_9ENTE</name>
<feature type="region of interest" description="Disordered" evidence="1">
    <location>
        <begin position="401"/>
        <end position="447"/>
    </location>
</feature>
<feature type="domain" description="MapZ extracellular C-terminal" evidence="4">
    <location>
        <begin position="446"/>
        <end position="534"/>
    </location>
</feature>
<dbReference type="EMBL" id="NGKB01000005">
    <property type="protein sequence ID" value="RSU15490.1"/>
    <property type="molecule type" value="Genomic_DNA"/>
</dbReference>
<keyword evidence="2" id="KW-1133">Transmembrane helix</keyword>
<keyword evidence="6" id="KW-1185">Reference proteome</keyword>